<dbReference type="AlphaFoldDB" id="A0ABD5QHF9"/>
<gene>
    <name evidence="1" type="ORF">ACFPFO_15400</name>
</gene>
<dbReference type="RefSeq" id="WP_224829030.1">
    <property type="nucleotide sequence ID" value="NZ_JAIVEF010000014.1"/>
</dbReference>
<protein>
    <submittedName>
        <fullName evidence="1">Uncharacterized protein</fullName>
    </submittedName>
</protein>
<keyword evidence="2" id="KW-1185">Reference proteome</keyword>
<sequence length="128" mass="14139">MATLRAVTASSGAMVTDPDAVEQLCEAHCFGGLKWRLTDDGEFSVWGYEAFRVYVQADDGTMDLDASEVTREFLWKLAEYIEEGDELDVQSAGFTKCRYPVHACRYVIRNGAVLRANLGGLESLECGT</sequence>
<proteinExistence type="predicted"/>
<dbReference type="Proteomes" id="UP001595925">
    <property type="component" value="Unassembled WGS sequence"/>
</dbReference>
<name>A0ABD5QHF9_9EURY</name>
<evidence type="ECO:0000313" key="1">
    <source>
        <dbReference type="EMBL" id="MFC4989128.1"/>
    </source>
</evidence>
<comment type="caution">
    <text evidence="1">The sequence shown here is derived from an EMBL/GenBank/DDBJ whole genome shotgun (WGS) entry which is preliminary data.</text>
</comment>
<organism evidence="1 2">
    <name type="scientific">Saliphagus infecundisoli</name>
    <dbReference type="NCBI Taxonomy" id="1849069"/>
    <lineage>
        <taxon>Archaea</taxon>
        <taxon>Methanobacteriati</taxon>
        <taxon>Methanobacteriota</taxon>
        <taxon>Stenosarchaea group</taxon>
        <taxon>Halobacteria</taxon>
        <taxon>Halobacteriales</taxon>
        <taxon>Natrialbaceae</taxon>
        <taxon>Saliphagus</taxon>
    </lineage>
</organism>
<reference evidence="1 2" key="1">
    <citation type="journal article" date="2019" name="Int. J. Syst. Evol. Microbiol.">
        <title>The Global Catalogue of Microorganisms (GCM) 10K type strain sequencing project: providing services to taxonomists for standard genome sequencing and annotation.</title>
        <authorList>
            <consortium name="The Broad Institute Genomics Platform"/>
            <consortium name="The Broad Institute Genome Sequencing Center for Infectious Disease"/>
            <person name="Wu L."/>
            <person name="Ma J."/>
        </authorList>
    </citation>
    <scope>NUCLEOTIDE SEQUENCE [LARGE SCALE GENOMIC DNA]</scope>
    <source>
        <strain evidence="1 2">CGMCC 1.15824</strain>
    </source>
</reference>
<accession>A0ABD5QHF9</accession>
<evidence type="ECO:0000313" key="2">
    <source>
        <dbReference type="Proteomes" id="UP001595925"/>
    </source>
</evidence>
<dbReference type="EMBL" id="JBHSJG010000040">
    <property type="protein sequence ID" value="MFC4989128.1"/>
    <property type="molecule type" value="Genomic_DNA"/>
</dbReference>